<keyword evidence="2" id="KW-1185">Reference proteome</keyword>
<dbReference type="EMBL" id="SWBQ01000003">
    <property type="protein sequence ID" value="TKC05903.1"/>
    <property type="molecule type" value="Genomic_DNA"/>
</dbReference>
<comment type="caution">
    <text evidence="1">The sequence shown here is derived from an EMBL/GenBank/DDBJ whole genome shotgun (WGS) entry which is preliminary data.</text>
</comment>
<evidence type="ECO:0000313" key="1">
    <source>
        <dbReference type="EMBL" id="TKC05903.1"/>
    </source>
</evidence>
<dbReference type="RefSeq" id="WP_136836164.1">
    <property type="nucleotide sequence ID" value="NZ_SWBQ01000003.1"/>
</dbReference>
<accession>A0A4V5P1D3</accession>
<protein>
    <submittedName>
        <fullName evidence="1">Uncharacterized protein</fullName>
    </submittedName>
</protein>
<gene>
    <name evidence="1" type="ORF">FA047_11200</name>
</gene>
<dbReference type="AlphaFoldDB" id="A0A4V5P1D3"/>
<organism evidence="1 2">
    <name type="scientific">Pedobacter frigoris</name>
    <dbReference type="NCBI Taxonomy" id="2571272"/>
    <lineage>
        <taxon>Bacteria</taxon>
        <taxon>Pseudomonadati</taxon>
        <taxon>Bacteroidota</taxon>
        <taxon>Sphingobacteriia</taxon>
        <taxon>Sphingobacteriales</taxon>
        <taxon>Sphingobacteriaceae</taxon>
        <taxon>Pedobacter</taxon>
    </lineage>
</organism>
<reference evidence="1 2" key="1">
    <citation type="submission" date="2019-04" db="EMBL/GenBank/DDBJ databases">
        <title>Pedobacter sp. RP-3-15 sp. nov., isolated from Arctic soil.</title>
        <authorList>
            <person name="Dahal R.H."/>
            <person name="Kim D.-U."/>
        </authorList>
    </citation>
    <scope>NUCLEOTIDE SEQUENCE [LARGE SCALE GENOMIC DNA]</scope>
    <source>
        <strain evidence="1 2">RP-3-15</strain>
    </source>
</reference>
<proteinExistence type="predicted"/>
<sequence length="69" mass="8012">MNMVIFKTSVEGNKDLINIAPLFNLLFGEKNWLFAFEERILRIFTSVPCADVVNHVLKEKGFQCEQMAY</sequence>
<evidence type="ECO:0000313" key="2">
    <source>
        <dbReference type="Proteomes" id="UP000307244"/>
    </source>
</evidence>
<dbReference type="Proteomes" id="UP000307244">
    <property type="component" value="Unassembled WGS sequence"/>
</dbReference>
<dbReference type="OrthoDB" id="1036397at2"/>
<name>A0A4V5P1D3_9SPHI</name>